<dbReference type="AlphaFoldDB" id="B9TFN8"/>
<dbReference type="PANTHER" id="PTHR34599">
    <property type="entry name" value="PEROXIDASE-RELATED"/>
    <property type="match status" value="1"/>
</dbReference>
<accession>B9TFN8</accession>
<dbReference type="Gene3D" id="1.10.606.10">
    <property type="entry name" value="Vanadium-containing Chloroperoxidase, domain 2"/>
    <property type="match status" value="1"/>
</dbReference>
<dbReference type="GO" id="GO:0004601">
    <property type="term" value="F:peroxidase activity"/>
    <property type="evidence" value="ECO:0007669"/>
    <property type="project" value="InterPro"/>
</dbReference>
<organism evidence="1 2">
    <name type="scientific">Ricinus communis</name>
    <name type="common">Castor bean</name>
    <dbReference type="NCBI Taxonomy" id="3988"/>
    <lineage>
        <taxon>Eukaryota</taxon>
        <taxon>Viridiplantae</taxon>
        <taxon>Streptophyta</taxon>
        <taxon>Embryophyta</taxon>
        <taxon>Tracheophyta</taxon>
        <taxon>Spermatophyta</taxon>
        <taxon>Magnoliopsida</taxon>
        <taxon>eudicotyledons</taxon>
        <taxon>Gunneridae</taxon>
        <taxon>Pentapetalae</taxon>
        <taxon>rosids</taxon>
        <taxon>fabids</taxon>
        <taxon>Malpighiales</taxon>
        <taxon>Euphorbiaceae</taxon>
        <taxon>Acalyphoideae</taxon>
        <taxon>Acalypheae</taxon>
        <taxon>Ricinus</taxon>
    </lineage>
</organism>
<evidence type="ECO:0008006" key="3">
    <source>
        <dbReference type="Google" id="ProtNLM"/>
    </source>
</evidence>
<dbReference type="InParanoid" id="B9TFN8"/>
<dbReference type="PANTHER" id="PTHR34599:SF1">
    <property type="entry name" value="PHOSPHATIDIC ACID PHOSPHATASE TYPE 2_HALOPEROXIDASE DOMAIN-CONTAINING PROTEIN"/>
    <property type="match status" value="1"/>
</dbReference>
<dbReference type="eggNOG" id="ENOG502SQKZ">
    <property type="taxonomic scope" value="Eukaryota"/>
</dbReference>
<dbReference type="InterPro" id="IPR016119">
    <property type="entry name" value="Br/Cl_peroxidase_C"/>
</dbReference>
<protein>
    <recommendedName>
        <fullName evidence="3">Phosphatidic acid phosphatase type 2/haloperoxidase domain-containing protein</fullName>
    </recommendedName>
</protein>
<reference evidence="2" key="1">
    <citation type="journal article" date="2010" name="Nat. Biotechnol.">
        <title>Draft genome sequence of the oilseed species Ricinus communis.</title>
        <authorList>
            <person name="Chan A.P."/>
            <person name="Crabtree J."/>
            <person name="Zhao Q."/>
            <person name="Lorenzi H."/>
            <person name="Orvis J."/>
            <person name="Puiu D."/>
            <person name="Melake-Berhan A."/>
            <person name="Jones K.M."/>
            <person name="Redman J."/>
            <person name="Chen G."/>
            <person name="Cahoon E.B."/>
            <person name="Gedil M."/>
            <person name="Stanke M."/>
            <person name="Haas B.J."/>
            <person name="Wortman J.R."/>
            <person name="Fraser-Liggett C.M."/>
            <person name="Ravel J."/>
            <person name="Rabinowicz P.D."/>
        </authorList>
    </citation>
    <scope>NUCLEOTIDE SEQUENCE [LARGE SCALE GENOMIC DNA]</scope>
    <source>
        <strain evidence="2">cv. Hale</strain>
    </source>
</reference>
<sequence length="448" mass="49352">MALLRDVPFSNWSGNGTVKDAIKEIGKTYQAAIDTKEPYGLKLKVDLPSASGSLDIRLETLFRCGLPDEDKGPVVSQFFLHDIRYGAQIIRQQIRPYQEIDFLTDHATWLRAQSTGYDEDGKGYVDDNLKVVKPASSLRRLSTMRDIARFVNKDALHQAYFNAALLCLSWKVPFQKRNPYSTYKRQAGFGTFGGPDVLTRVSEVACRALAIVWHQKWEVHRRLRPEAYGGLMQMQEIGFDAKDGLGVIKRAYGLPQMVFTTKASQQIMAKTPGSLLLPIAFSAGAPPHPSYGAGHATVAGACVTVLKAWFDGKQNLQPLMNLNARDPESDAVVGISDTDSAGNLRPYMEPDAGSITIEGELNKIACNVAMGRSMGGVHWRSDNTRSLRLGEQIAAEIIRQESAHYRETLTDSSPPVWSFTSFNGNSVEISGGIVMLNGSQVDPKKVLL</sequence>
<dbReference type="Proteomes" id="UP000008311">
    <property type="component" value="Unassembled WGS sequence"/>
</dbReference>
<evidence type="ECO:0000313" key="1">
    <source>
        <dbReference type="EMBL" id="EEF25326.1"/>
    </source>
</evidence>
<dbReference type="InterPro" id="IPR036938">
    <property type="entry name" value="PAP2/HPO_sf"/>
</dbReference>
<keyword evidence="2" id="KW-1185">Reference proteome</keyword>
<dbReference type="InterPro" id="IPR052559">
    <property type="entry name" value="V-haloperoxidase"/>
</dbReference>
<proteinExistence type="predicted"/>
<dbReference type="CDD" id="cd03398">
    <property type="entry name" value="PAP2_haloperoxidase"/>
    <property type="match status" value="1"/>
</dbReference>
<evidence type="ECO:0000313" key="2">
    <source>
        <dbReference type="Proteomes" id="UP000008311"/>
    </source>
</evidence>
<gene>
    <name evidence="1" type="ORF">RCOM_1928850</name>
</gene>
<dbReference type="EMBL" id="EQ979973">
    <property type="protein sequence ID" value="EEF25326.1"/>
    <property type="molecule type" value="Genomic_DNA"/>
</dbReference>
<name>B9TFN8_RICCO</name>
<dbReference type="SUPFAM" id="SSF48317">
    <property type="entry name" value="Acid phosphatase/Vanadium-dependent haloperoxidase"/>
    <property type="match status" value="1"/>
</dbReference>